<evidence type="ECO:0000313" key="3">
    <source>
        <dbReference type="Proteomes" id="UP001589828"/>
    </source>
</evidence>
<name>A0ABV6L2Z6_9SPHI</name>
<proteinExistence type="predicted"/>
<dbReference type="EMBL" id="JBHLTS010000004">
    <property type="protein sequence ID" value="MFC0513098.1"/>
    <property type="molecule type" value="Genomic_DNA"/>
</dbReference>
<accession>A0ABV6L2Z6</accession>
<keyword evidence="1" id="KW-0472">Membrane</keyword>
<dbReference type="InterPro" id="IPR020311">
    <property type="entry name" value="Uncharacterised_Rv0898c"/>
</dbReference>
<keyword evidence="1" id="KW-0812">Transmembrane</keyword>
<keyword evidence="3" id="KW-1185">Reference proteome</keyword>
<evidence type="ECO:0000313" key="2">
    <source>
        <dbReference type="EMBL" id="MFC0513098.1"/>
    </source>
</evidence>
<reference evidence="2 3" key="1">
    <citation type="submission" date="2024-09" db="EMBL/GenBank/DDBJ databases">
        <authorList>
            <person name="Sun Q."/>
            <person name="Mori K."/>
        </authorList>
    </citation>
    <scope>NUCLEOTIDE SEQUENCE [LARGE SCALE GENOMIC DNA]</scope>
    <source>
        <strain evidence="2 3">NCAIM B.02415</strain>
    </source>
</reference>
<protein>
    <submittedName>
        <fullName evidence="2">DUF2630 family protein</fullName>
    </submittedName>
</protein>
<organism evidence="2 3">
    <name type="scientific">Mucilaginibacter angelicae</name>
    <dbReference type="NCBI Taxonomy" id="869718"/>
    <lineage>
        <taxon>Bacteria</taxon>
        <taxon>Pseudomonadati</taxon>
        <taxon>Bacteroidota</taxon>
        <taxon>Sphingobacteriia</taxon>
        <taxon>Sphingobacteriales</taxon>
        <taxon>Sphingobacteriaceae</taxon>
        <taxon>Mucilaginibacter</taxon>
    </lineage>
</organism>
<keyword evidence="1" id="KW-1133">Transmembrane helix</keyword>
<dbReference type="RefSeq" id="WP_377020971.1">
    <property type="nucleotide sequence ID" value="NZ_JBHLTS010000004.1"/>
</dbReference>
<dbReference type="Pfam" id="PF10944">
    <property type="entry name" value="DUF2630"/>
    <property type="match status" value="1"/>
</dbReference>
<gene>
    <name evidence="2" type="ORF">ACFFGT_02765</name>
</gene>
<sequence length="139" mass="16122">MNNIPPSDNSLLYWMIALFVLVLVFGMIAYPSSTLGRIRRKKKLKLLKRIKSLRSATTEMGTYLESDSVLAHIKKLTTKEDELDGKENLTDADINELHRVKLELDQYWDLLRQRRARSDAYKNSETAAMPDIDTNENYE</sequence>
<evidence type="ECO:0000256" key="1">
    <source>
        <dbReference type="SAM" id="Phobius"/>
    </source>
</evidence>
<feature type="transmembrane region" description="Helical" evidence="1">
    <location>
        <begin position="12"/>
        <end position="33"/>
    </location>
</feature>
<dbReference type="Proteomes" id="UP001589828">
    <property type="component" value="Unassembled WGS sequence"/>
</dbReference>
<comment type="caution">
    <text evidence="2">The sequence shown here is derived from an EMBL/GenBank/DDBJ whole genome shotgun (WGS) entry which is preliminary data.</text>
</comment>